<dbReference type="Pfam" id="PF04140">
    <property type="entry name" value="ICMT"/>
    <property type="match status" value="1"/>
</dbReference>
<feature type="transmembrane region" description="Helical" evidence="5">
    <location>
        <begin position="124"/>
        <end position="144"/>
    </location>
</feature>
<protein>
    <recommendedName>
        <fullName evidence="8">Protein-S-isoprenylcysteine O-methyltransferase Ste14</fullName>
    </recommendedName>
</protein>
<dbReference type="Gene3D" id="1.20.120.1630">
    <property type="match status" value="1"/>
</dbReference>
<evidence type="ECO:0000313" key="7">
    <source>
        <dbReference type="Proteomes" id="UP000182567"/>
    </source>
</evidence>
<gene>
    <name evidence="6" type="ORF">BLL42_05530</name>
</gene>
<dbReference type="InterPro" id="IPR007269">
    <property type="entry name" value="ICMT_MeTrfase"/>
</dbReference>
<evidence type="ECO:0008006" key="8">
    <source>
        <dbReference type="Google" id="ProtNLM"/>
    </source>
</evidence>
<keyword evidence="2 5" id="KW-0812">Transmembrane</keyword>
<evidence type="ECO:0000256" key="3">
    <source>
        <dbReference type="ARBA" id="ARBA00022989"/>
    </source>
</evidence>
<sequence length="175" mass="19704">MIYVLWIFVELKVVKRDKGSAESNTDHGTVIIYGYARVLHVVMTAVALLLPALPAPSLTCIYVGSVLVGLGVVIRQLAIYTLGRHYSHLIDIKNDHKIVDYGIYKLVRHPAYTGMLVGSLGLTISYFSYPSLIILIFTLIPSILNRISHEERELIKVDGYRSYMGVSKKFIPYVY</sequence>
<dbReference type="GO" id="GO:0016020">
    <property type="term" value="C:membrane"/>
    <property type="evidence" value="ECO:0007669"/>
    <property type="project" value="UniProtKB-SubCell"/>
</dbReference>
<evidence type="ECO:0000256" key="5">
    <source>
        <dbReference type="SAM" id="Phobius"/>
    </source>
</evidence>
<keyword evidence="3 5" id="KW-1133">Transmembrane helix</keyword>
<evidence type="ECO:0000313" key="6">
    <source>
        <dbReference type="EMBL" id="APC15207.1"/>
    </source>
</evidence>
<dbReference type="PANTHER" id="PTHR12714">
    <property type="entry name" value="PROTEIN-S ISOPRENYLCYSTEINE O-METHYLTRANSFERASE"/>
    <property type="match status" value="1"/>
</dbReference>
<keyword evidence="4 5" id="KW-0472">Membrane</keyword>
<dbReference type="PANTHER" id="PTHR12714:SF9">
    <property type="entry name" value="PROTEIN-S-ISOPRENYLCYSTEINE O-METHYLTRANSFERASE"/>
    <property type="match status" value="1"/>
</dbReference>
<dbReference type="Proteomes" id="UP000182567">
    <property type="component" value="Chromosome"/>
</dbReference>
<organism evidence="6 7">
    <name type="scientific">Pseudomonas frederiksbergensis</name>
    <dbReference type="NCBI Taxonomy" id="104087"/>
    <lineage>
        <taxon>Bacteria</taxon>
        <taxon>Pseudomonadati</taxon>
        <taxon>Pseudomonadota</taxon>
        <taxon>Gammaproteobacteria</taxon>
        <taxon>Pseudomonadales</taxon>
        <taxon>Pseudomonadaceae</taxon>
        <taxon>Pseudomonas</taxon>
    </lineage>
</organism>
<dbReference type="EMBL" id="CP017886">
    <property type="protein sequence ID" value="APC15207.1"/>
    <property type="molecule type" value="Genomic_DNA"/>
</dbReference>
<dbReference type="GO" id="GO:0004671">
    <property type="term" value="F:protein C-terminal S-isoprenylcysteine carboxyl O-methyltransferase activity"/>
    <property type="evidence" value="ECO:0007669"/>
    <property type="project" value="InterPro"/>
</dbReference>
<reference evidence="7" key="1">
    <citation type="submission" date="2016-10" db="EMBL/GenBank/DDBJ databases">
        <title>Pseudomonas frederiksbergensis ERGS4:02 complete genome.</title>
        <authorList>
            <person name="Kumar R."/>
            <person name="Acharya V."/>
            <person name="Singh D."/>
        </authorList>
    </citation>
    <scope>NUCLEOTIDE SEQUENCE [LARGE SCALE GENOMIC DNA]</scope>
    <source>
        <strain evidence="7">ERGS4:02</strain>
    </source>
</reference>
<comment type="subcellular location">
    <subcellularLocation>
        <location evidence="1">Membrane</location>
        <topology evidence="1">Multi-pass membrane protein</topology>
    </subcellularLocation>
</comment>
<evidence type="ECO:0000256" key="2">
    <source>
        <dbReference type="ARBA" id="ARBA00022692"/>
    </source>
</evidence>
<name>A0A1J0EGU5_9PSED</name>
<dbReference type="AlphaFoldDB" id="A0A1J0EGU5"/>
<feature type="transmembrane region" description="Helical" evidence="5">
    <location>
        <begin position="30"/>
        <end position="53"/>
    </location>
</feature>
<evidence type="ECO:0000256" key="4">
    <source>
        <dbReference type="ARBA" id="ARBA00023136"/>
    </source>
</evidence>
<feature type="transmembrane region" description="Helical" evidence="5">
    <location>
        <begin position="60"/>
        <end position="79"/>
    </location>
</feature>
<evidence type="ECO:0000256" key="1">
    <source>
        <dbReference type="ARBA" id="ARBA00004141"/>
    </source>
</evidence>
<accession>A0A1J0EGU5</accession>
<proteinExistence type="predicted"/>